<dbReference type="OrthoDB" id="10047021at2759"/>
<evidence type="ECO:0000256" key="7">
    <source>
        <dbReference type="ARBA" id="ARBA00022694"/>
    </source>
</evidence>
<reference evidence="12" key="1">
    <citation type="submission" date="2013-04" db="EMBL/GenBank/DDBJ databases">
        <authorList>
            <person name="Qu J."/>
            <person name="Murali S.C."/>
            <person name="Bandaranaike D."/>
            <person name="Bellair M."/>
            <person name="Blankenburg K."/>
            <person name="Chao H."/>
            <person name="Dinh H."/>
            <person name="Doddapaneni H."/>
            <person name="Downs B."/>
            <person name="Dugan-Rocha S."/>
            <person name="Elkadiri S."/>
            <person name="Gnanaolivu R.D."/>
            <person name="Hernandez B."/>
            <person name="Javaid M."/>
            <person name="Jayaseelan J.C."/>
            <person name="Lee S."/>
            <person name="Li M."/>
            <person name="Ming W."/>
            <person name="Munidasa M."/>
            <person name="Muniz J."/>
            <person name="Nguyen L."/>
            <person name="Ongeri F."/>
            <person name="Osuji N."/>
            <person name="Pu L.-L."/>
            <person name="Puazo M."/>
            <person name="Qu C."/>
            <person name="Quiroz J."/>
            <person name="Raj R."/>
            <person name="Weissenberger G."/>
            <person name="Xin Y."/>
            <person name="Zou X."/>
            <person name="Han Y."/>
            <person name="Richards S."/>
            <person name="Worley K."/>
            <person name="Muzny D."/>
            <person name="Gibbs R."/>
        </authorList>
    </citation>
    <scope>NUCLEOTIDE SEQUENCE</scope>
    <source>
        <strain evidence="12">Sampled in the wild</strain>
    </source>
</reference>
<evidence type="ECO:0000256" key="3">
    <source>
        <dbReference type="ARBA" id="ARBA00022490"/>
    </source>
</evidence>
<dbReference type="EC" id="2.1.1.211" evidence="10"/>
<comment type="function">
    <text evidence="10">Adenosyl-L-methionine (AdoMet)-dependent tRNA (uracil-O(2)-)-methyltransferase.</text>
</comment>
<comment type="subcellular location">
    <subcellularLocation>
        <location evidence="1 10">Cytoplasm</location>
    </subcellularLocation>
</comment>
<keyword evidence="5 10" id="KW-0808">Transferase</keyword>
<evidence type="ECO:0000256" key="5">
    <source>
        <dbReference type="ARBA" id="ARBA00022679"/>
    </source>
</evidence>
<dbReference type="GO" id="GO:0005737">
    <property type="term" value="C:cytoplasm"/>
    <property type="evidence" value="ECO:0007669"/>
    <property type="project" value="UniProtKB-SubCell"/>
</dbReference>
<evidence type="ECO:0000259" key="11">
    <source>
        <dbReference type="PROSITE" id="PS50103"/>
    </source>
</evidence>
<evidence type="ECO:0000313" key="13">
    <source>
        <dbReference type="Proteomes" id="UP000792457"/>
    </source>
</evidence>
<sequence>MGWVPVKSFSVDLQHANFWNAVDVWNRVPHVLNRRICGVEILLREEVLDDSDGAKLIHAIEEAKFSCSSATFWKKDTVLNTLKTVGLFFPLADDIPNIEIVLKKLLPKDNEHYMPCLELEILDHDNESAIYVSMFYATCEPVLTPHIPYRLALLKSDVSKKQSYVVLSVFRTEESESLDCNLSDPAIEKSVEWLKNNLLPKFCKWAKSSSKAIVGGSLRLIPIDEYNSLYQSLKAKYASPLIKMWPESTDPKKFIHEDLGIAAYLLLLWKSERQQSKSEKMQTFVDVGCGNGLLVYILNEEGHPGVGVDVRSRQIWTLYPASTKLMVCTVNPMEIVPFPAADWLIGNHSDELTPWIPVIASMSSFSRFFVLPCCPYDFYGRYGRRNPRKSVYQEYLEYIQKEVCENLCQFTCQQDRLRIPSTKRICIVGKRTSNENGDLLHGHISPSQFLASNLSYKKSQITPNVGVIESSFVPRQSVEKVRNCTQIEKDVISEVVSLVAAELLAESKEERSKGKWNCGRKVSLESLAKIIPTHLLMKLKKESGGLQTLLRNNHFIFKVTGGMVEFRKPEVKKYQNESTKGNLKNKGSKFKWKSRPCWFHKHHPDGCPLEDDACSYVH</sequence>
<keyword evidence="9" id="KW-0479">Metal-binding</keyword>
<keyword evidence="9" id="KW-0863">Zinc-finger</keyword>
<keyword evidence="9" id="KW-0862">Zinc</keyword>
<feature type="domain" description="C3H1-type" evidence="11">
    <location>
        <begin position="591"/>
        <end position="618"/>
    </location>
</feature>
<dbReference type="GO" id="GO:0030488">
    <property type="term" value="P:tRNA methylation"/>
    <property type="evidence" value="ECO:0007669"/>
    <property type="project" value="UniProtKB-UniRule"/>
</dbReference>
<evidence type="ECO:0000256" key="2">
    <source>
        <dbReference type="ARBA" id="ARBA00009056"/>
    </source>
</evidence>
<organism evidence="12 13">
    <name type="scientific">Ladona fulva</name>
    <name type="common">Scarce chaser dragonfly</name>
    <name type="synonym">Libellula fulva</name>
    <dbReference type="NCBI Taxonomy" id="123851"/>
    <lineage>
        <taxon>Eukaryota</taxon>
        <taxon>Metazoa</taxon>
        <taxon>Ecdysozoa</taxon>
        <taxon>Arthropoda</taxon>
        <taxon>Hexapoda</taxon>
        <taxon>Insecta</taxon>
        <taxon>Pterygota</taxon>
        <taxon>Palaeoptera</taxon>
        <taxon>Odonata</taxon>
        <taxon>Epiprocta</taxon>
        <taxon>Anisoptera</taxon>
        <taxon>Libelluloidea</taxon>
        <taxon>Libellulidae</taxon>
        <taxon>Ladona</taxon>
    </lineage>
</organism>
<dbReference type="Proteomes" id="UP000792457">
    <property type="component" value="Unassembled WGS sequence"/>
</dbReference>
<comment type="catalytic activity">
    <reaction evidence="8 10">
        <text>uridine(44) in tRNA(Ser) + S-adenosyl-L-methionine = 2'-O-methyluridine(44) in tRNA(Ser) + S-adenosyl-L-homocysteine + H(+)</text>
        <dbReference type="Rhea" id="RHEA:43100"/>
        <dbReference type="Rhea" id="RHEA-COMP:10339"/>
        <dbReference type="Rhea" id="RHEA-COMP:10340"/>
        <dbReference type="ChEBI" id="CHEBI:15378"/>
        <dbReference type="ChEBI" id="CHEBI:57856"/>
        <dbReference type="ChEBI" id="CHEBI:59789"/>
        <dbReference type="ChEBI" id="CHEBI:65315"/>
        <dbReference type="ChEBI" id="CHEBI:74478"/>
        <dbReference type="EC" id="2.1.1.211"/>
    </reaction>
</comment>
<evidence type="ECO:0000256" key="1">
    <source>
        <dbReference type="ARBA" id="ARBA00004496"/>
    </source>
</evidence>
<evidence type="ECO:0000256" key="4">
    <source>
        <dbReference type="ARBA" id="ARBA00022603"/>
    </source>
</evidence>
<dbReference type="PANTHER" id="PTHR21210:SF0">
    <property type="entry name" value="TRNA (URACIL-O(2)-)-METHYLTRANSFERASE-RELATED"/>
    <property type="match status" value="1"/>
</dbReference>
<keyword evidence="13" id="KW-1185">Reference proteome</keyword>
<comment type="similarity">
    <text evidence="2 10">Belongs to the TRM44 family.</text>
</comment>
<dbReference type="InterPro" id="IPR000571">
    <property type="entry name" value="Znf_CCCH"/>
</dbReference>
<dbReference type="PANTHER" id="PTHR21210">
    <property type="entry name" value="TRNA (URACIL-O(2)-)-METHYLTRANSFERASE-RELATED"/>
    <property type="match status" value="1"/>
</dbReference>
<keyword evidence="4 10" id="KW-0489">Methyltransferase</keyword>
<dbReference type="GO" id="GO:0008270">
    <property type="term" value="F:zinc ion binding"/>
    <property type="evidence" value="ECO:0007669"/>
    <property type="project" value="UniProtKB-KW"/>
</dbReference>
<dbReference type="GO" id="GO:0141101">
    <property type="term" value="F:tRNA(Ser) (uridine(44)-2'-O-)-methyltransferase activity"/>
    <property type="evidence" value="ECO:0007669"/>
    <property type="project" value="UniProtKB-EC"/>
</dbReference>
<proteinExistence type="inferred from homology"/>
<keyword evidence="7 10" id="KW-0819">tRNA processing</keyword>
<accession>A0A8K0KA73</accession>
<reference evidence="12" key="2">
    <citation type="submission" date="2017-10" db="EMBL/GenBank/DDBJ databases">
        <title>Ladona fulva Genome sequencing and assembly.</title>
        <authorList>
            <person name="Murali S."/>
            <person name="Richards S."/>
            <person name="Bandaranaike D."/>
            <person name="Bellair M."/>
            <person name="Blankenburg K."/>
            <person name="Chao H."/>
            <person name="Dinh H."/>
            <person name="Doddapaneni H."/>
            <person name="Dugan-Rocha S."/>
            <person name="Elkadiri S."/>
            <person name="Gnanaolivu R."/>
            <person name="Hernandez B."/>
            <person name="Skinner E."/>
            <person name="Javaid M."/>
            <person name="Lee S."/>
            <person name="Li M."/>
            <person name="Ming W."/>
            <person name="Munidasa M."/>
            <person name="Muniz J."/>
            <person name="Nguyen L."/>
            <person name="Hughes D."/>
            <person name="Osuji N."/>
            <person name="Pu L.-L."/>
            <person name="Puazo M."/>
            <person name="Qu C."/>
            <person name="Quiroz J."/>
            <person name="Raj R."/>
            <person name="Weissenberger G."/>
            <person name="Xin Y."/>
            <person name="Zou X."/>
            <person name="Han Y."/>
            <person name="Worley K."/>
            <person name="Muzny D."/>
            <person name="Gibbs R."/>
        </authorList>
    </citation>
    <scope>NUCLEOTIDE SEQUENCE</scope>
    <source>
        <strain evidence="12">Sampled in the wild</strain>
    </source>
</reference>
<dbReference type="PROSITE" id="PS50103">
    <property type="entry name" value="ZF_C3H1"/>
    <property type="match status" value="1"/>
</dbReference>
<feature type="zinc finger region" description="C3H1-type" evidence="9">
    <location>
        <begin position="591"/>
        <end position="618"/>
    </location>
</feature>
<name>A0A8K0KA73_LADFU</name>
<protein>
    <recommendedName>
        <fullName evidence="10">tRNA (uracil-O(2)-)-methyltransferase</fullName>
        <ecNumber evidence="10">2.1.1.211</ecNumber>
    </recommendedName>
</protein>
<gene>
    <name evidence="12" type="ORF">J437_LFUL011125</name>
</gene>
<keyword evidence="3 10" id="KW-0963">Cytoplasm</keyword>
<dbReference type="Pfam" id="PF07757">
    <property type="entry name" value="AdoMet_MTase"/>
    <property type="match status" value="1"/>
</dbReference>
<evidence type="ECO:0000313" key="12">
    <source>
        <dbReference type="EMBL" id="KAG8231271.1"/>
    </source>
</evidence>
<dbReference type="InterPro" id="IPR011671">
    <property type="entry name" value="tRNA_uracil_MeTrfase"/>
</dbReference>
<evidence type="ECO:0000256" key="8">
    <source>
        <dbReference type="ARBA" id="ARBA00047957"/>
    </source>
</evidence>
<dbReference type="EMBL" id="KZ308545">
    <property type="protein sequence ID" value="KAG8231271.1"/>
    <property type="molecule type" value="Genomic_DNA"/>
</dbReference>
<evidence type="ECO:0000256" key="6">
    <source>
        <dbReference type="ARBA" id="ARBA00022691"/>
    </source>
</evidence>
<evidence type="ECO:0000256" key="9">
    <source>
        <dbReference type="PROSITE-ProRule" id="PRU00723"/>
    </source>
</evidence>
<evidence type="ECO:0000256" key="10">
    <source>
        <dbReference type="RuleBase" id="RU368004"/>
    </source>
</evidence>
<keyword evidence="6 10" id="KW-0949">S-adenosyl-L-methionine</keyword>
<dbReference type="AlphaFoldDB" id="A0A8K0KA73"/>
<comment type="caution">
    <text evidence="12">The sequence shown here is derived from an EMBL/GenBank/DDBJ whole genome shotgun (WGS) entry which is preliminary data.</text>
</comment>